<dbReference type="EMBL" id="JANHOG010000940">
    <property type="protein sequence ID" value="KAJ3549158.1"/>
    <property type="molecule type" value="Genomic_DNA"/>
</dbReference>
<keyword evidence="2" id="KW-1185">Reference proteome</keyword>
<evidence type="ECO:0000313" key="1">
    <source>
        <dbReference type="EMBL" id="KAJ3549158.1"/>
    </source>
</evidence>
<gene>
    <name evidence="1" type="ORF">NM688_g5209</name>
</gene>
<organism evidence="1 2">
    <name type="scientific">Phlebia brevispora</name>
    <dbReference type="NCBI Taxonomy" id="194682"/>
    <lineage>
        <taxon>Eukaryota</taxon>
        <taxon>Fungi</taxon>
        <taxon>Dikarya</taxon>
        <taxon>Basidiomycota</taxon>
        <taxon>Agaricomycotina</taxon>
        <taxon>Agaricomycetes</taxon>
        <taxon>Polyporales</taxon>
        <taxon>Meruliaceae</taxon>
        <taxon>Phlebia</taxon>
    </lineage>
</organism>
<accession>A0ACC1SZ13</accession>
<dbReference type="Proteomes" id="UP001148662">
    <property type="component" value="Unassembled WGS sequence"/>
</dbReference>
<name>A0ACC1SZ13_9APHY</name>
<comment type="caution">
    <text evidence="1">The sequence shown here is derived from an EMBL/GenBank/DDBJ whole genome shotgun (WGS) entry which is preliminary data.</text>
</comment>
<protein>
    <submittedName>
        <fullName evidence="1">Uncharacterized protein</fullName>
    </submittedName>
</protein>
<proteinExistence type="predicted"/>
<evidence type="ECO:0000313" key="2">
    <source>
        <dbReference type="Proteomes" id="UP001148662"/>
    </source>
</evidence>
<reference evidence="1" key="1">
    <citation type="submission" date="2022-07" db="EMBL/GenBank/DDBJ databases">
        <title>Genome Sequence of Phlebia brevispora.</title>
        <authorList>
            <person name="Buettner E."/>
        </authorList>
    </citation>
    <scope>NUCLEOTIDE SEQUENCE</scope>
    <source>
        <strain evidence="1">MPL23</strain>
    </source>
</reference>
<sequence length="176" mass="19250">MVSTAAVVCTSLALAIAYAFHRFTRRVSPTIPYAGAASPGRDPTFLERLQAAGEYAKDPIAFLAKTRGILGDVFCMDLLVTKIVFFLGPEGNKEIFRSAEDRLSFEHGIKWSLGPPIAQMYDYPGWAGPSNKFLRQALVRQEKLDGYYPVASRHLSSPTSSLSLPAKTFSRATATS</sequence>